<reference evidence="3 4" key="1">
    <citation type="journal article" date="2019" name="Emerg. Microbes Infect.">
        <title>Comprehensive subspecies identification of 175 nontuberculous mycobacteria species based on 7547 genomic profiles.</title>
        <authorList>
            <person name="Matsumoto Y."/>
            <person name="Kinjo T."/>
            <person name="Motooka D."/>
            <person name="Nabeya D."/>
            <person name="Jung N."/>
            <person name="Uechi K."/>
            <person name="Horii T."/>
            <person name="Iida T."/>
            <person name="Fujita J."/>
            <person name="Nakamura S."/>
        </authorList>
    </citation>
    <scope>NUCLEOTIDE SEQUENCE [LARGE SCALE GENOMIC DNA]</scope>
    <source>
        <strain evidence="3 4">JCM 17899</strain>
    </source>
</reference>
<evidence type="ECO:0000256" key="1">
    <source>
        <dbReference type="SAM" id="MobiDB-lite"/>
    </source>
</evidence>
<keyword evidence="2" id="KW-0812">Transmembrane</keyword>
<feature type="compositionally biased region" description="Acidic residues" evidence="1">
    <location>
        <begin position="262"/>
        <end position="279"/>
    </location>
</feature>
<feature type="transmembrane region" description="Helical" evidence="2">
    <location>
        <begin position="326"/>
        <end position="346"/>
    </location>
</feature>
<feature type="transmembrane region" description="Helical" evidence="2">
    <location>
        <begin position="300"/>
        <end position="320"/>
    </location>
</feature>
<keyword evidence="4" id="KW-1185">Reference proteome</keyword>
<dbReference type="KEGG" id="msei:MSEDJ_20290"/>
<organism evidence="3 4">
    <name type="scientific">Mycolicibacterium sediminis</name>
    <dbReference type="NCBI Taxonomy" id="1286180"/>
    <lineage>
        <taxon>Bacteria</taxon>
        <taxon>Bacillati</taxon>
        <taxon>Actinomycetota</taxon>
        <taxon>Actinomycetes</taxon>
        <taxon>Mycobacteriales</taxon>
        <taxon>Mycobacteriaceae</taxon>
        <taxon>Mycolicibacterium</taxon>
    </lineage>
</organism>
<evidence type="ECO:0008006" key="5">
    <source>
        <dbReference type="Google" id="ProtNLM"/>
    </source>
</evidence>
<feature type="compositionally biased region" description="Basic and acidic residues" evidence="1">
    <location>
        <begin position="62"/>
        <end position="77"/>
    </location>
</feature>
<feature type="compositionally biased region" description="Acidic residues" evidence="1">
    <location>
        <begin position="79"/>
        <end position="100"/>
    </location>
</feature>
<evidence type="ECO:0000313" key="4">
    <source>
        <dbReference type="Proteomes" id="UP000467193"/>
    </source>
</evidence>
<dbReference type="RefSeq" id="WP_163796753.1">
    <property type="nucleotide sequence ID" value="NZ_AP022588.1"/>
</dbReference>
<keyword evidence="2" id="KW-0472">Membrane</keyword>
<proteinExistence type="predicted"/>
<keyword evidence="2" id="KW-1133">Transmembrane helix</keyword>
<protein>
    <recommendedName>
        <fullName evidence="5">FUSC family protein</fullName>
    </recommendedName>
</protein>
<feature type="region of interest" description="Disordered" evidence="1">
    <location>
        <begin position="159"/>
        <end position="279"/>
    </location>
</feature>
<gene>
    <name evidence="3" type="ORF">MSEDJ_20290</name>
</gene>
<dbReference type="AlphaFoldDB" id="A0A7I7QNJ4"/>
<evidence type="ECO:0000313" key="3">
    <source>
        <dbReference type="EMBL" id="BBY27933.1"/>
    </source>
</evidence>
<dbReference type="EMBL" id="AP022588">
    <property type="protein sequence ID" value="BBY27933.1"/>
    <property type="molecule type" value="Genomic_DNA"/>
</dbReference>
<accession>A0A7I7QNJ4</accession>
<feature type="compositionally biased region" description="Acidic residues" evidence="1">
    <location>
        <begin position="198"/>
        <end position="214"/>
    </location>
</feature>
<sequence length="379" mass="39986">MTDDDNATRPISVAELLAKNGTIGAPPAGGRRRRRRGNTDSVTVAELTGEIPIISAAPEELVQPRRAEPKPVEKPPVEEPAEEPPVDETVDEPVAEEPADETPRPGEADYASVSEAPAPEVTADDEAVVDPIEDYEADELVELDPAVDAEEDYAAHLEQRDADDAPIAFTPPPRRPGAATSTGFTAAGGAEEMSPDPSFDDDEIDADDDIDLDFAEIAGTSKESTTKDPSPSYLRSTGDTLFGGGQSVADDLARRGSRPTPEDIDLGDDEHDDDADDDALVDTVPDAAGEKRGSAFLRGAWVVAQCILAVAFGAGLFIAFDQLWKWNNIVALVLSVLVILGLVVGVRVVRKTEDIGSTLIAVAVGALITLGPLALLQSH</sequence>
<feature type="transmembrane region" description="Helical" evidence="2">
    <location>
        <begin position="358"/>
        <end position="376"/>
    </location>
</feature>
<feature type="compositionally biased region" description="Polar residues" evidence="1">
    <location>
        <begin position="221"/>
        <end position="239"/>
    </location>
</feature>
<feature type="region of interest" description="Disordered" evidence="1">
    <location>
        <begin position="17"/>
        <end position="128"/>
    </location>
</feature>
<name>A0A7I7QNJ4_9MYCO</name>
<dbReference type="Proteomes" id="UP000467193">
    <property type="component" value="Chromosome"/>
</dbReference>
<feature type="compositionally biased region" description="Low complexity" evidence="1">
    <location>
        <begin position="177"/>
        <end position="190"/>
    </location>
</feature>
<evidence type="ECO:0000256" key="2">
    <source>
        <dbReference type="SAM" id="Phobius"/>
    </source>
</evidence>